<proteinExistence type="predicted"/>
<reference evidence="2" key="2">
    <citation type="submission" date="2019-08" db="EMBL/GenBank/DDBJ databases">
        <title>Investigation of anaerobic lignin degradation for improved lignocellulosic biofuels.</title>
        <authorList>
            <person name="Deangelis K.PhD."/>
        </authorList>
    </citation>
    <scope>NUCLEOTIDE SEQUENCE [LARGE SCALE GENOMIC DNA]</scope>
    <source>
        <strain evidence="2">128R</strain>
    </source>
</reference>
<dbReference type="EMBL" id="VISQ01000001">
    <property type="protein sequence ID" value="TVZ71209.1"/>
    <property type="molecule type" value="Genomic_DNA"/>
</dbReference>
<feature type="domain" description="Cupin type-2" evidence="1">
    <location>
        <begin position="57"/>
        <end position="122"/>
    </location>
</feature>
<dbReference type="PANTHER" id="PTHR36440">
    <property type="entry name" value="PUTATIVE (AFU_ORTHOLOGUE AFUA_8G07350)-RELATED"/>
    <property type="match status" value="1"/>
</dbReference>
<dbReference type="InterPro" id="IPR053146">
    <property type="entry name" value="QDO-like"/>
</dbReference>
<dbReference type="SUPFAM" id="SSF51182">
    <property type="entry name" value="RmlC-like cupins"/>
    <property type="match status" value="1"/>
</dbReference>
<dbReference type="InterPro" id="IPR011051">
    <property type="entry name" value="RmlC_Cupin_sf"/>
</dbReference>
<protein>
    <recommendedName>
        <fullName evidence="1">Cupin type-2 domain-containing protein</fullName>
    </recommendedName>
</protein>
<sequence length="185" mass="20066">MNTTDINAPGVKSASPIRQTYLPAGSGPKVWMSGDEYQILLDAQSSDNTMTLIDALIPPGSGPPMHLHDNVDELFFVQVGELDIMVDDVTHQVKAGGRVFVKRGVPHAFTNRSDQVARMLIFYTPGGIEAFFLAAGQTAIEGVTPPEVTEESQIREINIASYHHISQKRANEEDVIVHAAVGRGT</sequence>
<organism evidence="2">
    <name type="scientific">Serratia fonticola</name>
    <dbReference type="NCBI Taxonomy" id="47917"/>
    <lineage>
        <taxon>Bacteria</taxon>
        <taxon>Pseudomonadati</taxon>
        <taxon>Pseudomonadota</taxon>
        <taxon>Gammaproteobacteria</taxon>
        <taxon>Enterobacterales</taxon>
        <taxon>Yersiniaceae</taxon>
        <taxon>Serratia</taxon>
    </lineage>
</organism>
<dbReference type="Pfam" id="PF07883">
    <property type="entry name" value="Cupin_2"/>
    <property type="match status" value="1"/>
</dbReference>
<comment type="caution">
    <text evidence="2">The sequence shown here is derived from an EMBL/GenBank/DDBJ whole genome shotgun (WGS) entry which is preliminary data.</text>
</comment>
<dbReference type="PANTHER" id="PTHR36440:SF1">
    <property type="entry name" value="PUTATIVE (AFU_ORTHOLOGUE AFUA_8G07350)-RELATED"/>
    <property type="match status" value="1"/>
</dbReference>
<dbReference type="InterPro" id="IPR014710">
    <property type="entry name" value="RmlC-like_jellyroll"/>
</dbReference>
<name>A0A542BRQ6_SERFO</name>
<evidence type="ECO:0000313" key="2">
    <source>
        <dbReference type="EMBL" id="TVZ71209.1"/>
    </source>
</evidence>
<dbReference type="Gene3D" id="2.60.120.10">
    <property type="entry name" value="Jelly Rolls"/>
    <property type="match status" value="1"/>
</dbReference>
<reference evidence="2" key="1">
    <citation type="submission" date="2019-06" db="EMBL/GenBank/DDBJ databases">
        <authorList>
            <person name="Deangelis K."/>
            <person name="Huntemann M."/>
            <person name="Clum A."/>
            <person name="Pillay M."/>
            <person name="Palaniappan K."/>
            <person name="Varghese N."/>
            <person name="Mikhailova N."/>
            <person name="Stamatis D."/>
            <person name="Reddy T."/>
            <person name="Daum C."/>
            <person name="Shapiro N."/>
            <person name="Ivanova N."/>
            <person name="Kyrpides N."/>
            <person name="Woyke T."/>
        </authorList>
    </citation>
    <scope>NUCLEOTIDE SEQUENCE [LARGE SCALE GENOMIC DNA]</scope>
    <source>
        <strain evidence="2">128R</strain>
    </source>
</reference>
<accession>A0A542BRQ6</accession>
<dbReference type="OrthoDB" id="9798709at2"/>
<dbReference type="InterPro" id="IPR013096">
    <property type="entry name" value="Cupin_2"/>
</dbReference>
<dbReference type="AlphaFoldDB" id="A0A542BRQ6"/>
<gene>
    <name evidence="2" type="ORF">FHU10_3828</name>
</gene>
<evidence type="ECO:0000259" key="1">
    <source>
        <dbReference type="Pfam" id="PF07883"/>
    </source>
</evidence>